<dbReference type="SUPFAM" id="SSF47336">
    <property type="entry name" value="ACP-like"/>
    <property type="match status" value="1"/>
</dbReference>
<protein>
    <submittedName>
        <fullName evidence="2">Acyl carrier protein</fullName>
    </submittedName>
</protein>
<dbReference type="PROSITE" id="PS50075">
    <property type="entry name" value="CARRIER"/>
    <property type="match status" value="1"/>
</dbReference>
<organism evidence="2 3">
    <name type="scientific">Nitrosospira briensis</name>
    <dbReference type="NCBI Taxonomy" id="35799"/>
    <lineage>
        <taxon>Bacteria</taxon>
        <taxon>Pseudomonadati</taxon>
        <taxon>Pseudomonadota</taxon>
        <taxon>Betaproteobacteria</taxon>
        <taxon>Nitrosomonadales</taxon>
        <taxon>Nitrosomonadaceae</taxon>
        <taxon>Nitrosospira</taxon>
    </lineage>
</organism>
<dbReference type="Gene3D" id="1.10.1200.10">
    <property type="entry name" value="ACP-like"/>
    <property type="match status" value="1"/>
</dbReference>
<evidence type="ECO:0000259" key="1">
    <source>
        <dbReference type="PROSITE" id="PS50075"/>
    </source>
</evidence>
<dbReference type="AlphaFoldDB" id="A0A1I4Y5V1"/>
<accession>A0A1I4Y5V1</accession>
<dbReference type="Proteomes" id="UP000183107">
    <property type="component" value="Unassembled WGS sequence"/>
</dbReference>
<evidence type="ECO:0000313" key="3">
    <source>
        <dbReference type="Proteomes" id="UP000183107"/>
    </source>
</evidence>
<keyword evidence="3" id="KW-1185">Reference proteome</keyword>
<gene>
    <name evidence="2" type="ORF">SAMN05216386_0507</name>
</gene>
<dbReference type="EMBL" id="FOVJ01000001">
    <property type="protein sequence ID" value="SFN32939.1"/>
    <property type="molecule type" value="Genomic_DNA"/>
</dbReference>
<feature type="domain" description="Carrier" evidence="1">
    <location>
        <begin position="9"/>
        <end position="87"/>
    </location>
</feature>
<name>A0A1I4Y5V1_9PROT</name>
<dbReference type="InterPro" id="IPR036736">
    <property type="entry name" value="ACP-like_sf"/>
</dbReference>
<dbReference type="InterPro" id="IPR009081">
    <property type="entry name" value="PP-bd_ACP"/>
</dbReference>
<dbReference type="RefSeq" id="WP_074794211.1">
    <property type="nucleotide sequence ID" value="NZ_FOVJ01000001.1"/>
</dbReference>
<dbReference type="Pfam" id="PF00550">
    <property type="entry name" value="PP-binding"/>
    <property type="match status" value="1"/>
</dbReference>
<proteinExistence type="predicted"/>
<evidence type="ECO:0000313" key="2">
    <source>
        <dbReference type="EMBL" id="SFN32939.1"/>
    </source>
</evidence>
<sequence length="89" mass="10214">MSEPTTARMNDDQVLSFLRSELRAIRPTLPPTLPVQANFRTDLLLDSLDLVELVARIERRYALIIPDQDLPEFVSLEATVRYIFARVSI</sequence>
<reference evidence="3" key="1">
    <citation type="submission" date="2016-10" db="EMBL/GenBank/DDBJ databases">
        <authorList>
            <person name="Varghese N."/>
        </authorList>
    </citation>
    <scope>NUCLEOTIDE SEQUENCE [LARGE SCALE GENOMIC DNA]</scope>
    <source>
        <strain evidence="3">Nsp8</strain>
    </source>
</reference>